<evidence type="ECO:0000259" key="4">
    <source>
        <dbReference type="PROSITE" id="PS51000"/>
    </source>
</evidence>
<dbReference type="SMART" id="SM00420">
    <property type="entry name" value="HTH_DEOR"/>
    <property type="match status" value="1"/>
</dbReference>
<dbReference type="SMART" id="SM01134">
    <property type="entry name" value="DeoRC"/>
    <property type="match status" value="1"/>
</dbReference>
<evidence type="ECO:0000256" key="2">
    <source>
        <dbReference type="ARBA" id="ARBA00023125"/>
    </source>
</evidence>
<dbReference type="KEGG" id="whj:H9Q79_12040"/>
<evidence type="ECO:0000256" key="1">
    <source>
        <dbReference type="ARBA" id="ARBA00023015"/>
    </source>
</evidence>
<dbReference type="Gene3D" id="3.40.50.1360">
    <property type="match status" value="1"/>
</dbReference>
<dbReference type="InterPro" id="IPR001034">
    <property type="entry name" value="DeoR_HTH"/>
</dbReference>
<dbReference type="InterPro" id="IPR036390">
    <property type="entry name" value="WH_DNA-bd_sf"/>
</dbReference>
<dbReference type="InterPro" id="IPR036388">
    <property type="entry name" value="WH-like_DNA-bd_sf"/>
</dbReference>
<dbReference type="EMBL" id="CP060635">
    <property type="protein sequence ID" value="QNM07648.1"/>
    <property type="molecule type" value="Genomic_DNA"/>
</dbReference>
<dbReference type="InterPro" id="IPR018356">
    <property type="entry name" value="Tscrpt_reg_HTH_DeoR_CS"/>
</dbReference>
<dbReference type="PANTHER" id="PTHR30363">
    <property type="entry name" value="HTH-TYPE TRANSCRIPTIONAL REGULATOR SRLR-RELATED"/>
    <property type="match status" value="1"/>
</dbReference>
<keyword evidence="2" id="KW-0238">DNA-binding</keyword>
<dbReference type="PROSITE" id="PS51000">
    <property type="entry name" value="HTH_DEOR_2"/>
    <property type="match status" value="1"/>
</dbReference>
<dbReference type="InterPro" id="IPR037171">
    <property type="entry name" value="NagB/RpiA_transferase-like"/>
</dbReference>
<dbReference type="RefSeq" id="WP_118648551.1">
    <property type="nucleotide sequence ID" value="NZ_CP060635.1"/>
</dbReference>
<keyword evidence="3" id="KW-0804">Transcription</keyword>
<dbReference type="Proteomes" id="UP000515860">
    <property type="component" value="Chromosome"/>
</dbReference>
<evidence type="ECO:0000313" key="5">
    <source>
        <dbReference type="EMBL" id="QNM07648.1"/>
    </source>
</evidence>
<dbReference type="Pfam" id="PF00455">
    <property type="entry name" value="DeoRC"/>
    <property type="match status" value="1"/>
</dbReference>
<name>A0A7G9GA16_9FIRM</name>
<dbReference type="SUPFAM" id="SSF100950">
    <property type="entry name" value="NagB/RpiA/CoA transferase-like"/>
    <property type="match status" value="1"/>
</dbReference>
<reference evidence="5 6" key="1">
    <citation type="submission" date="2020-08" db="EMBL/GenBank/DDBJ databases">
        <authorList>
            <person name="Liu C."/>
            <person name="Sun Q."/>
        </authorList>
    </citation>
    <scope>NUCLEOTIDE SEQUENCE [LARGE SCALE GENOMIC DNA]</scope>
    <source>
        <strain evidence="5 6">NSJ-29</strain>
    </source>
</reference>
<dbReference type="Pfam" id="PF08220">
    <property type="entry name" value="HTH_DeoR"/>
    <property type="match status" value="1"/>
</dbReference>
<dbReference type="PROSITE" id="PS00894">
    <property type="entry name" value="HTH_DEOR_1"/>
    <property type="match status" value="1"/>
</dbReference>
<keyword evidence="1" id="KW-0805">Transcription regulation</keyword>
<dbReference type="PRINTS" id="PR00037">
    <property type="entry name" value="HTHLACR"/>
</dbReference>
<keyword evidence="6" id="KW-1185">Reference proteome</keyword>
<organism evidence="5 6">
    <name type="scientific">Wansuia hejianensis</name>
    <dbReference type="NCBI Taxonomy" id="2763667"/>
    <lineage>
        <taxon>Bacteria</taxon>
        <taxon>Bacillati</taxon>
        <taxon>Bacillota</taxon>
        <taxon>Clostridia</taxon>
        <taxon>Lachnospirales</taxon>
        <taxon>Lachnospiraceae</taxon>
        <taxon>Wansuia</taxon>
    </lineage>
</organism>
<protein>
    <submittedName>
        <fullName evidence="5">DeoR/GlpR transcriptional regulator</fullName>
    </submittedName>
</protein>
<sequence>MKLERVHNIADYISKQQFVTIPELCEKFQVSINTVRRDLTILEEEGKIEKIYGGARLAEEKDENTTAPPKNMLRPFLERTVKNPAAKEAIAKAAARLISEGDTIYIDTGTSTTPLLNYITSLKHLNIITNSVKVMNQCLGLPQFNTICLPGVMKHATASVIGDQCLKAIDLYHIDKAFMACSAFSLQLGASNSSVEEYTIKQKILSRSSKHYLLVDHTKFDCSSLMVFAQPNEFDCIITDEKPPLKYQEYFERNEIQYILCGTA</sequence>
<dbReference type="AlphaFoldDB" id="A0A7G9GA16"/>
<dbReference type="SUPFAM" id="SSF46785">
    <property type="entry name" value="Winged helix' DNA-binding domain"/>
    <property type="match status" value="1"/>
</dbReference>
<feature type="domain" description="HTH deoR-type" evidence="4">
    <location>
        <begin position="2"/>
        <end position="57"/>
    </location>
</feature>
<accession>A0A7G9GA16</accession>
<dbReference type="PANTHER" id="PTHR30363:SF60">
    <property type="entry name" value="HTH-TYPE TRANSCRIPTIONAL REGULATOR IOLR"/>
    <property type="match status" value="1"/>
</dbReference>
<proteinExistence type="predicted"/>
<evidence type="ECO:0000313" key="6">
    <source>
        <dbReference type="Proteomes" id="UP000515860"/>
    </source>
</evidence>
<dbReference type="GO" id="GO:0003700">
    <property type="term" value="F:DNA-binding transcription factor activity"/>
    <property type="evidence" value="ECO:0007669"/>
    <property type="project" value="InterPro"/>
</dbReference>
<gene>
    <name evidence="5" type="ORF">H9Q79_12040</name>
</gene>
<dbReference type="Gene3D" id="1.10.10.10">
    <property type="entry name" value="Winged helix-like DNA-binding domain superfamily/Winged helix DNA-binding domain"/>
    <property type="match status" value="1"/>
</dbReference>
<evidence type="ECO:0000256" key="3">
    <source>
        <dbReference type="ARBA" id="ARBA00023163"/>
    </source>
</evidence>
<dbReference type="InterPro" id="IPR050313">
    <property type="entry name" value="Carb_Metab_HTH_regulators"/>
</dbReference>
<dbReference type="InterPro" id="IPR014036">
    <property type="entry name" value="DeoR-like_C"/>
</dbReference>
<dbReference type="GO" id="GO:0003677">
    <property type="term" value="F:DNA binding"/>
    <property type="evidence" value="ECO:0007669"/>
    <property type="project" value="UniProtKB-KW"/>
</dbReference>